<dbReference type="PANTHER" id="PTHR30221:SF1">
    <property type="entry name" value="SMALL-CONDUCTANCE MECHANOSENSITIVE CHANNEL"/>
    <property type="match status" value="1"/>
</dbReference>
<comment type="subcellular location">
    <subcellularLocation>
        <location evidence="6">Cell inner membrane</location>
        <topology evidence="6">Multi-pass membrane protein</topology>
    </subcellularLocation>
    <subcellularLocation>
        <location evidence="1">Membrane</location>
        <topology evidence="1">Multi-pass membrane protein</topology>
    </subcellularLocation>
</comment>
<comment type="function">
    <text evidence="6">Mechanosensitive channel that participates in the regulation of osmotic pressure changes within the cell, opening in response to stretch forces in the membrane lipid bilayer, without the need for other proteins. Contributes to normal resistance to hypoosmotic shock. Forms an ion channel of 1.0 nanosiemens conductance with a slight preference for anions.</text>
</comment>
<name>A0A2U8GSY9_9RHOO</name>
<feature type="transmembrane region" description="Helical" evidence="6">
    <location>
        <begin position="54"/>
        <end position="79"/>
    </location>
</feature>
<dbReference type="RefSeq" id="WP_108950390.1">
    <property type="nucleotide sequence ID" value="NZ_CP022187.1"/>
</dbReference>
<dbReference type="EMBL" id="CP022187">
    <property type="protein sequence ID" value="AWI76691.1"/>
    <property type="molecule type" value="Genomic_DNA"/>
</dbReference>
<keyword evidence="6" id="KW-0813">Transport</keyword>
<evidence type="ECO:0000256" key="2">
    <source>
        <dbReference type="ARBA" id="ARBA00008017"/>
    </source>
</evidence>
<dbReference type="InterPro" id="IPR006685">
    <property type="entry name" value="MscS_channel_2nd"/>
</dbReference>
<protein>
    <recommendedName>
        <fullName evidence="6">Small-conductance mechanosensitive channel</fullName>
    </recommendedName>
</protein>
<reference evidence="8 9" key="1">
    <citation type="submission" date="2017-06" db="EMBL/GenBank/DDBJ databases">
        <title>Azoarcus.</title>
        <authorList>
            <person name="Woo J.-H."/>
            <person name="Kim H.-S."/>
        </authorList>
    </citation>
    <scope>NUCLEOTIDE SEQUENCE [LARGE SCALE GENOMIC DNA]</scope>
    <source>
        <strain evidence="8 9">TSPY31</strain>
    </source>
</reference>
<gene>
    <name evidence="8" type="ORF">CEW83_16940</name>
</gene>
<feature type="transmembrane region" description="Helical" evidence="6">
    <location>
        <begin position="85"/>
        <end position="101"/>
    </location>
</feature>
<evidence type="ECO:0000313" key="9">
    <source>
        <dbReference type="Proteomes" id="UP000244930"/>
    </source>
</evidence>
<dbReference type="InterPro" id="IPR011014">
    <property type="entry name" value="MscS_channel_TM-2"/>
</dbReference>
<organism evidence="8 9">
    <name type="scientific">Parazoarcus communis</name>
    <dbReference type="NCBI Taxonomy" id="41977"/>
    <lineage>
        <taxon>Bacteria</taxon>
        <taxon>Pseudomonadati</taxon>
        <taxon>Pseudomonadota</taxon>
        <taxon>Betaproteobacteria</taxon>
        <taxon>Rhodocyclales</taxon>
        <taxon>Zoogloeaceae</taxon>
        <taxon>Parazoarcus</taxon>
    </lineage>
</organism>
<keyword evidence="6" id="KW-0407">Ion channel</keyword>
<evidence type="ECO:0000256" key="6">
    <source>
        <dbReference type="RuleBase" id="RU369025"/>
    </source>
</evidence>
<keyword evidence="5 6" id="KW-0472">Membrane</keyword>
<keyword evidence="4 6" id="KW-1133">Transmembrane helix</keyword>
<feature type="transmembrane region" description="Helical" evidence="6">
    <location>
        <begin position="16"/>
        <end position="34"/>
    </location>
</feature>
<keyword evidence="3 6" id="KW-0812">Transmembrane</keyword>
<evidence type="ECO:0000256" key="1">
    <source>
        <dbReference type="ARBA" id="ARBA00004141"/>
    </source>
</evidence>
<comment type="caution">
    <text evidence="6">Lacks conserved residue(s) required for the propagation of feature annotation.</text>
</comment>
<dbReference type="Pfam" id="PF00924">
    <property type="entry name" value="MS_channel_2nd"/>
    <property type="match status" value="1"/>
</dbReference>
<evidence type="ECO:0000259" key="7">
    <source>
        <dbReference type="Pfam" id="PF00924"/>
    </source>
</evidence>
<proteinExistence type="inferred from homology"/>
<dbReference type="SUPFAM" id="SSF82861">
    <property type="entry name" value="Mechanosensitive channel protein MscS (YggB), transmembrane region"/>
    <property type="match status" value="1"/>
</dbReference>
<keyword evidence="6" id="KW-0997">Cell inner membrane</keyword>
<dbReference type="InterPro" id="IPR045275">
    <property type="entry name" value="MscS_archaea/bacteria_type"/>
</dbReference>
<dbReference type="KEGG" id="acom:CEW83_16940"/>
<dbReference type="GO" id="GO:0008381">
    <property type="term" value="F:mechanosensitive monoatomic ion channel activity"/>
    <property type="evidence" value="ECO:0007669"/>
    <property type="project" value="InterPro"/>
</dbReference>
<comment type="similarity">
    <text evidence="2 6">Belongs to the MscS (TC 1.A.23) family.</text>
</comment>
<dbReference type="GO" id="GO:0005886">
    <property type="term" value="C:plasma membrane"/>
    <property type="evidence" value="ECO:0007669"/>
    <property type="project" value="UniProtKB-SubCell"/>
</dbReference>
<dbReference type="InterPro" id="IPR023408">
    <property type="entry name" value="MscS_beta-dom_sf"/>
</dbReference>
<dbReference type="Gene3D" id="2.30.30.60">
    <property type="match status" value="1"/>
</dbReference>
<dbReference type="Proteomes" id="UP000244930">
    <property type="component" value="Chromosome"/>
</dbReference>
<feature type="domain" description="Mechanosensitive ion channel MscS" evidence="7">
    <location>
        <begin position="103"/>
        <end position="169"/>
    </location>
</feature>
<sequence length="270" mass="29547">MTDESSIAQIFRPPDWTMALEVGAVLLIAALLIAGSQRALPWLGNRLHGRRRLLVLALVPVLRLLIIVAAFIMIVPMVINPSVQNMVALLGTVGLAIGFALKDLASSLIAGVVAVGEMPYRNGDWIKIDGIYGEVRYVGMRTVQVVTPTDDVVSIPHSRLWNTPIYNSNDGSPRLQCVADFYLHPEHDAAEVKQVLSDVALSSAFLHFGQPIAVIVHEKPWGTWYRLKAYPVDARQQFRFVTDLTVRGKATLLGLGVTFAMAPTVESVTV</sequence>
<keyword evidence="6" id="KW-1003">Cell membrane</keyword>
<dbReference type="PANTHER" id="PTHR30221">
    <property type="entry name" value="SMALL-CONDUCTANCE MECHANOSENSITIVE CHANNEL"/>
    <property type="match status" value="1"/>
</dbReference>
<dbReference type="AlphaFoldDB" id="A0A2U8GSY9"/>
<dbReference type="Gene3D" id="1.10.287.1260">
    <property type="match status" value="1"/>
</dbReference>
<dbReference type="SUPFAM" id="SSF50182">
    <property type="entry name" value="Sm-like ribonucleoproteins"/>
    <property type="match status" value="1"/>
</dbReference>
<keyword evidence="6" id="KW-0406">Ion transport</keyword>
<comment type="subunit">
    <text evidence="6">Homoheptamer.</text>
</comment>
<evidence type="ECO:0000313" key="8">
    <source>
        <dbReference type="EMBL" id="AWI76691.1"/>
    </source>
</evidence>
<accession>A0A2U8GSY9</accession>
<evidence type="ECO:0000256" key="4">
    <source>
        <dbReference type="ARBA" id="ARBA00022989"/>
    </source>
</evidence>
<dbReference type="InterPro" id="IPR010920">
    <property type="entry name" value="LSM_dom_sf"/>
</dbReference>
<keyword evidence="9" id="KW-1185">Reference proteome</keyword>
<evidence type="ECO:0000256" key="5">
    <source>
        <dbReference type="ARBA" id="ARBA00023136"/>
    </source>
</evidence>
<evidence type="ECO:0000256" key="3">
    <source>
        <dbReference type="ARBA" id="ARBA00022692"/>
    </source>
</evidence>